<gene>
    <name evidence="2" type="ORF">EVOR1521_LOCUS30499</name>
</gene>
<dbReference type="PANTHER" id="PTHR30613:SF1">
    <property type="entry name" value="DUF1479 DOMAIN PROTEIN (AFU_ORTHOLOGUE AFUA_5G09280)"/>
    <property type="match status" value="1"/>
</dbReference>
<proteinExistence type="predicted"/>
<dbReference type="InterPro" id="IPR010856">
    <property type="entry name" value="Gig2-like"/>
</dbReference>
<evidence type="ECO:0000313" key="3">
    <source>
        <dbReference type="Proteomes" id="UP001178507"/>
    </source>
</evidence>
<dbReference type="AlphaFoldDB" id="A0AA36NMG6"/>
<dbReference type="PANTHER" id="PTHR30613">
    <property type="entry name" value="UNCHARACTERIZED PROTEIN YBIU-RELATED"/>
    <property type="match status" value="1"/>
</dbReference>
<feature type="coiled-coil region" evidence="1">
    <location>
        <begin position="453"/>
        <end position="559"/>
    </location>
</feature>
<comment type="caution">
    <text evidence="2">The sequence shown here is derived from an EMBL/GenBank/DDBJ whole genome shotgun (WGS) entry which is preliminary data.</text>
</comment>
<dbReference type="Pfam" id="PF07350">
    <property type="entry name" value="Gig2-like"/>
    <property type="match status" value="1"/>
</dbReference>
<dbReference type="Proteomes" id="UP001178507">
    <property type="component" value="Unassembled WGS sequence"/>
</dbReference>
<evidence type="ECO:0000313" key="2">
    <source>
        <dbReference type="EMBL" id="CAJ1409388.1"/>
    </source>
</evidence>
<dbReference type="EMBL" id="CAUJNA010003766">
    <property type="protein sequence ID" value="CAJ1409388.1"/>
    <property type="molecule type" value="Genomic_DNA"/>
</dbReference>
<accession>A0AA36NMG6</accession>
<dbReference type="SUPFAM" id="SSF51197">
    <property type="entry name" value="Clavaminate synthase-like"/>
    <property type="match status" value="1"/>
</dbReference>
<keyword evidence="3" id="KW-1185">Reference proteome</keyword>
<organism evidence="2 3">
    <name type="scientific">Effrenium voratum</name>
    <dbReference type="NCBI Taxonomy" id="2562239"/>
    <lineage>
        <taxon>Eukaryota</taxon>
        <taxon>Sar</taxon>
        <taxon>Alveolata</taxon>
        <taxon>Dinophyceae</taxon>
        <taxon>Suessiales</taxon>
        <taxon>Symbiodiniaceae</taxon>
        <taxon>Effrenium</taxon>
    </lineage>
</organism>
<evidence type="ECO:0000256" key="1">
    <source>
        <dbReference type="SAM" id="Coils"/>
    </source>
</evidence>
<protein>
    <recommendedName>
        <fullName evidence="4">DUF1479 domain-containing protein</fullName>
    </recommendedName>
</protein>
<dbReference type="InterPro" id="IPR027443">
    <property type="entry name" value="IPNS-like_sf"/>
</dbReference>
<name>A0AA36NMG6_9DINO</name>
<evidence type="ECO:0008006" key="4">
    <source>
        <dbReference type="Google" id="ProtNLM"/>
    </source>
</evidence>
<keyword evidence="1" id="KW-0175">Coiled coil</keyword>
<sequence length="589" mass="65894">MPGPVASIGDLFTSLGAAPPVLGEEYAKLKDGLRPDPEILRAAFERLRLRLRALRLEMQAAQSAAVPQVDFAELQAGRFPEDLAAQVRERGCVVVRQVVSASEALQAKAATEQYIAANPDKMLGFPKTAPMVWEVYWAKEQLKMRGHPNMLATQTALNRLWHCENGAVDVDRPLTYCDRLRIRKAGDTSFTLGPHVDGGSTERWEDEEYRKVYSHIWSGDWESYDAFDATHRAAARYDLYGKNLGACSIFRSFQGWLSLSHAGSGRGALLLAPILREATAFLLLRPFLEDVPASSFCGANPGKVQDLFPEFHQELIDCLVPIPDVQPGDTVWWHCDLIHAVEGTHGGTEDAAVFYIPAVPFSEKNADYVRTQAEALRLGRTPPDFPPNHCEVDCVDRGVEEDLSAAGLQERAGACEGKVAPRKAIGPFTTTPCWFPMRSIYRKRSSEDPQSQLDKTQRQLEEEETRLRVQLDNITEEANRRIEKGNEHILKLTAQLKDLQEKEEPELEQQRQEALAALQRQRQKAKEVQKQAEGTSAVLRQLQDEVQLLQEQKEALVVAVQEIYSKQKATVTPSTSIAEVKDRLLPDPL</sequence>
<reference evidence="2" key="1">
    <citation type="submission" date="2023-08" db="EMBL/GenBank/DDBJ databases">
        <authorList>
            <person name="Chen Y."/>
            <person name="Shah S."/>
            <person name="Dougan E. K."/>
            <person name="Thang M."/>
            <person name="Chan C."/>
        </authorList>
    </citation>
    <scope>NUCLEOTIDE SEQUENCE</scope>
</reference>
<dbReference type="Gene3D" id="2.60.120.330">
    <property type="entry name" value="B-lactam Antibiotic, Isopenicillin N Synthase, Chain"/>
    <property type="match status" value="1"/>
</dbReference>